<organism evidence="3 4">
    <name type="scientific">Burkholderia contaminans</name>
    <dbReference type="NCBI Taxonomy" id="488447"/>
    <lineage>
        <taxon>Bacteria</taxon>
        <taxon>Pseudomonadati</taxon>
        <taxon>Pseudomonadota</taxon>
        <taxon>Betaproteobacteria</taxon>
        <taxon>Burkholderiales</taxon>
        <taxon>Burkholderiaceae</taxon>
        <taxon>Burkholderia</taxon>
        <taxon>Burkholderia cepacia complex</taxon>
    </lineage>
</organism>
<dbReference type="GO" id="GO:0043709">
    <property type="term" value="P:cell adhesion involved in single-species biofilm formation"/>
    <property type="evidence" value="ECO:0007669"/>
    <property type="project" value="TreeGrafter"/>
</dbReference>
<dbReference type="EMBL" id="PQVP01000001">
    <property type="protein sequence ID" value="POZ86059.1"/>
    <property type="molecule type" value="Genomic_DNA"/>
</dbReference>
<feature type="domain" description="Fimbrial-type adhesion" evidence="2">
    <location>
        <begin position="193"/>
        <end position="335"/>
    </location>
</feature>
<dbReference type="Pfam" id="PF00419">
    <property type="entry name" value="Fimbrial"/>
    <property type="match status" value="1"/>
</dbReference>
<proteinExistence type="predicted"/>
<reference evidence="3 4" key="1">
    <citation type="submission" date="2018-01" db="EMBL/GenBank/DDBJ databases">
        <title>Successful Treatment of Persistent Burkholderia cepacia Bacteremia with Ceftazidime-Avibactam.</title>
        <authorList>
            <person name="Tamma P."/>
            <person name="Fan Y."/>
            <person name="Bergman Y."/>
            <person name="Sick-Samuels A."/>
            <person name="Hsu A."/>
            <person name="Timp W."/>
            <person name="Simner P."/>
        </authorList>
    </citation>
    <scope>NUCLEOTIDE SEQUENCE [LARGE SCALE GENOMIC DNA]</scope>
    <source>
        <strain evidence="3 4">170816</strain>
    </source>
</reference>
<dbReference type="InterPro" id="IPR036937">
    <property type="entry name" value="Adhesion_dom_fimbrial_sf"/>
</dbReference>
<name>A0A2S5E403_9BURK</name>
<dbReference type="AlphaFoldDB" id="A0A2S5E403"/>
<evidence type="ECO:0000313" key="4">
    <source>
        <dbReference type="Proteomes" id="UP000238655"/>
    </source>
</evidence>
<dbReference type="PANTHER" id="PTHR33420:SF3">
    <property type="entry name" value="FIMBRIAL SUBUNIT ELFA"/>
    <property type="match status" value="1"/>
</dbReference>
<sequence>MRLVYFSIIAVLGNMDDGSMKKIFVLVWLLVASLKVYAVSCWDYRSGAMSDVTELPVNLYVLASTPDGTTIWGSDLISREIYCRSSVKEVISLWVNPEKKDLASGAEVALEFNGVVYSQSSGAISSGNKTGNCSTSECNVRFSLSYRLIVRRKGAAPSSGLANISNYSVFQIDGEGGLNGAQNQNFRHKINGSVKFTRGVCAIRAGDENRVISLKPTLLTKLPGVGGAVGRMPFSLGLVNCDEGVKGATFSFSGTPDSDNKNAFKNDGTAKGVAIYLGNVNSGAVITPSGAGSSVVSEVSSSSTVLNLYGEYVVTRDPATAGTVKSTVIFTVSYQ</sequence>
<keyword evidence="1" id="KW-0732">Signal</keyword>
<evidence type="ECO:0000256" key="1">
    <source>
        <dbReference type="ARBA" id="ARBA00022729"/>
    </source>
</evidence>
<comment type="caution">
    <text evidence="3">The sequence shown here is derived from an EMBL/GenBank/DDBJ whole genome shotgun (WGS) entry which is preliminary data.</text>
</comment>
<dbReference type="PANTHER" id="PTHR33420">
    <property type="entry name" value="FIMBRIAL SUBUNIT ELFA-RELATED"/>
    <property type="match status" value="1"/>
</dbReference>
<evidence type="ECO:0000259" key="2">
    <source>
        <dbReference type="Pfam" id="PF00419"/>
    </source>
</evidence>
<dbReference type="Gene3D" id="2.60.40.1090">
    <property type="entry name" value="Fimbrial-type adhesion domain"/>
    <property type="match status" value="1"/>
</dbReference>
<protein>
    <submittedName>
        <fullName evidence="3">Type 1 fimbrial protein</fullName>
    </submittedName>
</protein>
<gene>
    <name evidence="3" type="ORF">C3743_05960</name>
</gene>
<accession>A0A2S5E403</accession>
<dbReference type="InterPro" id="IPR000259">
    <property type="entry name" value="Adhesion_dom_fimbrial"/>
</dbReference>
<dbReference type="SUPFAM" id="SSF49401">
    <property type="entry name" value="Bacterial adhesins"/>
    <property type="match status" value="1"/>
</dbReference>
<dbReference type="InterPro" id="IPR008966">
    <property type="entry name" value="Adhesion_dom_sf"/>
</dbReference>
<dbReference type="GO" id="GO:0009289">
    <property type="term" value="C:pilus"/>
    <property type="evidence" value="ECO:0007669"/>
    <property type="project" value="InterPro"/>
</dbReference>
<dbReference type="InterPro" id="IPR050263">
    <property type="entry name" value="Bact_Fimbrial_Adh_Pro"/>
</dbReference>
<dbReference type="Proteomes" id="UP000238655">
    <property type="component" value="Chromosome 2"/>
</dbReference>
<evidence type="ECO:0000313" key="3">
    <source>
        <dbReference type="EMBL" id="POZ86059.1"/>
    </source>
</evidence>